<accession>A0A928HF12</accession>
<dbReference type="AlphaFoldDB" id="A0A928HF12"/>
<proteinExistence type="inferred from homology"/>
<dbReference type="InterPro" id="IPR001509">
    <property type="entry name" value="Epimerase_deHydtase"/>
</dbReference>
<dbReference type="EMBL" id="SUVG01000004">
    <property type="protein sequence ID" value="MBE6421288.1"/>
    <property type="molecule type" value="Genomic_DNA"/>
</dbReference>
<organism evidence="3 4">
    <name type="scientific">Candidatus Avelusimicrobium gallicola</name>
    <dbReference type="NCBI Taxonomy" id="2562704"/>
    <lineage>
        <taxon>Bacteria</taxon>
        <taxon>Pseudomonadati</taxon>
        <taxon>Elusimicrobiota</taxon>
        <taxon>Elusimicrobia</taxon>
        <taxon>Elusimicrobiales</taxon>
        <taxon>Elusimicrobiaceae</taxon>
        <taxon>Candidatus Avelusimicrobium</taxon>
    </lineage>
</organism>
<dbReference type="Gene3D" id="3.40.50.720">
    <property type="entry name" value="NAD(P)-binding Rossmann-like Domain"/>
    <property type="match status" value="1"/>
</dbReference>
<feature type="domain" description="NAD-dependent epimerase/dehydratase" evidence="2">
    <location>
        <begin position="12"/>
        <end position="233"/>
    </location>
</feature>
<dbReference type="SUPFAM" id="SSF51735">
    <property type="entry name" value="NAD(P)-binding Rossmann-fold domains"/>
    <property type="match status" value="1"/>
</dbReference>
<protein>
    <submittedName>
        <fullName evidence="3">NAD(P)-dependent oxidoreductase</fullName>
    </submittedName>
</protein>
<dbReference type="PANTHER" id="PTHR43000">
    <property type="entry name" value="DTDP-D-GLUCOSE 4,6-DEHYDRATASE-RELATED"/>
    <property type="match status" value="1"/>
</dbReference>
<gene>
    <name evidence="3" type="ORF">E7027_04060</name>
</gene>
<evidence type="ECO:0000256" key="1">
    <source>
        <dbReference type="ARBA" id="ARBA00007637"/>
    </source>
</evidence>
<comment type="similarity">
    <text evidence="1">Belongs to the NAD(P)-dependent epimerase/dehydratase family.</text>
</comment>
<dbReference type="Proteomes" id="UP000725649">
    <property type="component" value="Unassembled WGS sequence"/>
</dbReference>
<comment type="caution">
    <text evidence="3">The sequence shown here is derived from an EMBL/GenBank/DDBJ whole genome shotgun (WGS) entry which is preliminary data.</text>
</comment>
<sequence length="305" mass="34288">MGKLNMPTDKRVLITGGTGFIGRQVVSQLLAKGYEVHSLVYPPFAEEQAGLIQHEMNLMDTVAVGRFLKEHKFENLIHLAWYVGKGCHGSDLNLDWTVATLNLLKFFKENGGKKFLGAGTISEYEYKYGFFTEDMTPTDPRTMYGNSKNAIFNIAKVFCKQNNIEFKWPRIFNLYGPNEKPQRLMPSVILSCLKGEDVKVSDCLKFQDYLHVEDTASGIVTVFESNLQGAVNICSAKPVQLRYIVEKIAQLTGFKGKISWGAVPAAFGDEVVVGNNAKLLSLGWKPKYNLEEGLLQTINWWKETL</sequence>
<name>A0A928HF12_9BACT</name>
<evidence type="ECO:0000313" key="4">
    <source>
        <dbReference type="Proteomes" id="UP000725649"/>
    </source>
</evidence>
<dbReference type="InterPro" id="IPR036291">
    <property type="entry name" value="NAD(P)-bd_dom_sf"/>
</dbReference>
<dbReference type="Pfam" id="PF01370">
    <property type="entry name" value="Epimerase"/>
    <property type="match status" value="1"/>
</dbReference>
<reference evidence="3" key="1">
    <citation type="submission" date="2019-04" db="EMBL/GenBank/DDBJ databases">
        <title>Evolution of Biomass-Degrading Anaerobic Consortia Revealed by Metagenomics.</title>
        <authorList>
            <person name="Peng X."/>
        </authorList>
    </citation>
    <scope>NUCLEOTIDE SEQUENCE</scope>
    <source>
        <strain evidence="3">SIG66</strain>
    </source>
</reference>
<evidence type="ECO:0000313" key="3">
    <source>
        <dbReference type="EMBL" id="MBE6421288.1"/>
    </source>
</evidence>
<evidence type="ECO:0000259" key="2">
    <source>
        <dbReference type="Pfam" id="PF01370"/>
    </source>
</evidence>